<comment type="caution">
    <text evidence="2">The sequence shown here is derived from an EMBL/GenBank/DDBJ whole genome shotgun (WGS) entry which is preliminary data.</text>
</comment>
<evidence type="ECO:0000313" key="2">
    <source>
        <dbReference type="EMBL" id="MFB9053161.1"/>
    </source>
</evidence>
<feature type="transmembrane region" description="Helical" evidence="1">
    <location>
        <begin position="40"/>
        <end position="59"/>
    </location>
</feature>
<organism evidence="2 3">
    <name type="scientific">Formosa undariae</name>
    <dbReference type="NCBI Taxonomy" id="1325436"/>
    <lineage>
        <taxon>Bacteria</taxon>
        <taxon>Pseudomonadati</taxon>
        <taxon>Bacteroidota</taxon>
        <taxon>Flavobacteriia</taxon>
        <taxon>Flavobacteriales</taxon>
        <taxon>Flavobacteriaceae</taxon>
        <taxon>Formosa</taxon>
    </lineage>
</organism>
<keyword evidence="1" id="KW-0472">Membrane</keyword>
<dbReference type="EMBL" id="JBHMEZ010000011">
    <property type="protein sequence ID" value="MFB9053161.1"/>
    <property type="molecule type" value="Genomic_DNA"/>
</dbReference>
<keyword evidence="1" id="KW-0812">Transmembrane</keyword>
<protein>
    <submittedName>
        <fullName evidence="2">Uncharacterized protein</fullName>
    </submittedName>
</protein>
<accession>A0ABV5F140</accession>
<name>A0ABV5F140_9FLAO</name>
<reference evidence="2 3" key="1">
    <citation type="submission" date="2024-09" db="EMBL/GenBank/DDBJ databases">
        <authorList>
            <person name="Sun Q."/>
            <person name="Mori K."/>
        </authorList>
    </citation>
    <scope>NUCLEOTIDE SEQUENCE [LARGE SCALE GENOMIC DNA]</scope>
    <source>
        <strain evidence="2 3">CECT 8286</strain>
    </source>
</reference>
<evidence type="ECO:0000256" key="1">
    <source>
        <dbReference type="SAM" id="Phobius"/>
    </source>
</evidence>
<dbReference type="Proteomes" id="UP001589605">
    <property type="component" value="Unassembled WGS sequence"/>
</dbReference>
<proteinExistence type="predicted"/>
<keyword evidence="3" id="KW-1185">Reference proteome</keyword>
<gene>
    <name evidence="2" type="ORF">ACFFVB_08725</name>
</gene>
<keyword evidence="1" id="KW-1133">Transmembrane helix</keyword>
<evidence type="ECO:0000313" key="3">
    <source>
        <dbReference type="Proteomes" id="UP001589605"/>
    </source>
</evidence>
<sequence length="72" mass="8792">MKKKSSKMILGVCWLLFIIWEILVMNWANAQDYVFKRIDLVIILPILILFTIYMLFQIFREKRKKKKKSNIK</sequence>